<dbReference type="PANTHER" id="PTHR10653:SF0">
    <property type="entry name" value="F-ACTIN-CAPPING PROTEIN SUBUNIT ALPHA"/>
    <property type="match status" value="1"/>
</dbReference>
<dbReference type="Gene3D" id="3.30.1140.60">
    <property type="entry name" value="F-actin capping protein, alpha subunit"/>
    <property type="match status" value="1"/>
</dbReference>
<dbReference type="InterPro" id="IPR042276">
    <property type="entry name" value="CapZ_alpha/beta_2"/>
</dbReference>
<evidence type="ECO:0000256" key="8">
    <source>
        <dbReference type="RuleBase" id="RU365077"/>
    </source>
</evidence>
<protein>
    <recommendedName>
        <fullName evidence="3 8">F-actin-capping protein subunit alpha</fullName>
    </recommendedName>
</protein>
<dbReference type="PANTHER" id="PTHR10653">
    <property type="entry name" value="F-ACTIN-CAPPING PROTEIN SUBUNIT ALPHA"/>
    <property type="match status" value="1"/>
</dbReference>
<comment type="subunit">
    <text evidence="8">Heterodimer of an alpha and a beta subunit.</text>
</comment>
<dbReference type="PRINTS" id="PR00191">
    <property type="entry name" value="FACTINCAPA"/>
</dbReference>
<gene>
    <name evidence="9" type="ORF">CIRG_01488</name>
</gene>
<comment type="similarity">
    <text evidence="2 8">Belongs to the F-actin-capping protein alpha subunit family.</text>
</comment>
<dbReference type="PROSITE" id="PS00748">
    <property type="entry name" value="F_ACTIN_CAPPING_A_1"/>
    <property type="match status" value="1"/>
</dbReference>
<evidence type="ECO:0000256" key="1">
    <source>
        <dbReference type="ARBA" id="ARBA00004245"/>
    </source>
</evidence>
<proteinExistence type="inferred from homology"/>
<dbReference type="InterPro" id="IPR017865">
    <property type="entry name" value="F-actin_cap_asu_CS"/>
</dbReference>
<evidence type="ECO:0000313" key="9">
    <source>
        <dbReference type="EMBL" id="KMP01348.1"/>
    </source>
</evidence>
<evidence type="ECO:0000256" key="7">
    <source>
        <dbReference type="ARBA" id="ARBA00025389"/>
    </source>
</evidence>
<reference evidence="10" key="1">
    <citation type="journal article" date="2010" name="Genome Res.">
        <title>Population genomic sequencing of Coccidioides fungi reveals recent hybridization and transposon control.</title>
        <authorList>
            <person name="Neafsey D.E."/>
            <person name="Barker B.M."/>
            <person name="Sharpton T.J."/>
            <person name="Stajich J.E."/>
            <person name="Park D.J."/>
            <person name="Whiston E."/>
            <person name="Hung C.-Y."/>
            <person name="McMahan C."/>
            <person name="White J."/>
            <person name="Sykes S."/>
            <person name="Heiman D."/>
            <person name="Young S."/>
            <person name="Zeng Q."/>
            <person name="Abouelleil A."/>
            <person name="Aftuck L."/>
            <person name="Bessette D."/>
            <person name="Brown A."/>
            <person name="FitzGerald M."/>
            <person name="Lui A."/>
            <person name="Macdonald J.P."/>
            <person name="Priest M."/>
            <person name="Orbach M.J."/>
            <person name="Galgiani J.N."/>
            <person name="Kirkland T.N."/>
            <person name="Cole G.T."/>
            <person name="Birren B.W."/>
            <person name="Henn M.R."/>
            <person name="Taylor J.W."/>
            <person name="Rounsley S.D."/>
        </authorList>
    </citation>
    <scope>NUCLEOTIDE SEQUENCE [LARGE SCALE GENOMIC DNA]</scope>
    <source>
        <strain evidence="10">RMSCC 2394</strain>
    </source>
</reference>
<dbReference type="OrthoDB" id="340550at2759"/>
<evidence type="ECO:0000256" key="6">
    <source>
        <dbReference type="ARBA" id="ARBA00023212"/>
    </source>
</evidence>
<dbReference type="InterPro" id="IPR002189">
    <property type="entry name" value="CapZ_alpha"/>
</dbReference>
<evidence type="ECO:0000313" key="10">
    <source>
        <dbReference type="Proteomes" id="UP000054565"/>
    </source>
</evidence>
<dbReference type="Pfam" id="PF01267">
    <property type="entry name" value="F-actin_cap_A"/>
    <property type="match status" value="1"/>
</dbReference>
<dbReference type="InterPro" id="IPR037282">
    <property type="entry name" value="CapZ_alpha/beta"/>
</dbReference>
<keyword evidence="4 8" id="KW-0117">Actin capping</keyword>
<dbReference type="GO" id="GO:0030479">
    <property type="term" value="C:actin cortical patch"/>
    <property type="evidence" value="ECO:0007669"/>
    <property type="project" value="TreeGrafter"/>
</dbReference>
<dbReference type="GO" id="GO:0008290">
    <property type="term" value="C:F-actin capping protein complex"/>
    <property type="evidence" value="ECO:0007669"/>
    <property type="project" value="UniProtKB-UniRule"/>
</dbReference>
<dbReference type="STRING" id="404692.A0A0J6Y3Y7"/>
<keyword evidence="6" id="KW-0206">Cytoskeleton</keyword>
<evidence type="ECO:0000256" key="3">
    <source>
        <dbReference type="ARBA" id="ARBA00014038"/>
    </source>
</evidence>
<dbReference type="FunFam" id="3.90.1150.210:FF:000003">
    <property type="entry name" value="F-actin-capping protein subunit alpha"/>
    <property type="match status" value="1"/>
</dbReference>
<evidence type="ECO:0000256" key="5">
    <source>
        <dbReference type="ARBA" id="ARBA00023203"/>
    </source>
</evidence>
<dbReference type="Gene3D" id="3.90.1150.210">
    <property type="entry name" value="F-actin capping protein, beta subunit"/>
    <property type="match status" value="1"/>
</dbReference>
<evidence type="ECO:0000256" key="2">
    <source>
        <dbReference type="ARBA" id="ARBA00010479"/>
    </source>
</evidence>
<sequence length="273" mass="30206">MPSNIEIASSFVEGAPPGELNDVVADIKALTSDGPDIINSLEPAFRSYNETQLTTTKLAGSSQEVIVSSYNRLEDGRYYDVESQTAFEFDHVSQIASAPKSHPLESQNSDLIKSLLKSLSSHTREHFVSCSYGVYPTDNDSSVTILLVANKYSPNNFWNGRYRTIYHVPISSPTTITGKIHVDVHYYEDGNVSLNNTKPVSIPIQSTSAETIVRRIAAAEREHQQELNEAFGRLAEGAFKGLRRQLPITRQKVEWEKVGGYRLGQDIAGGRGQ</sequence>
<dbReference type="GO" id="GO:0051016">
    <property type="term" value="P:barbed-end actin filament capping"/>
    <property type="evidence" value="ECO:0007669"/>
    <property type="project" value="UniProtKB-UniRule"/>
</dbReference>
<dbReference type="InterPro" id="IPR042489">
    <property type="entry name" value="CapZ_alpha_1"/>
</dbReference>
<keyword evidence="5 8" id="KW-0009">Actin-binding</keyword>
<comment type="function">
    <text evidence="7 8">F-actin-capping proteins bind in a Ca(2+)-independent manner to the fast growing ends of actin filaments (barbed end) thereby blocking the exchange of subunits at these ends. Unlike other capping proteins (such as gelsolin and severin), these proteins do not sever actin filaments.</text>
</comment>
<dbReference type="GO" id="GO:0030036">
    <property type="term" value="P:actin cytoskeleton organization"/>
    <property type="evidence" value="ECO:0007669"/>
    <property type="project" value="TreeGrafter"/>
</dbReference>
<organism evidence="9 10">
    <name type="scientific">Coccidioides immitis RMSCC 2394</name>
    <dbReference type="NCBI Taxonomy" id="404692"/>
    <lineage>
        <taxon>Eukaryota</taxon>
        <taxon>Fungi</taxon>
        <taxon>Dikarya</taxon>
        <taxon>Ascomycota</taxon>
        <taxon>Pezizomycotina</taxon>
        <taxon>Eurotiomycetes</taxon>
        <taxon>Eurotiomycetidae</taxon>
        <taxon>Onygenales</taxon>
        <taxon>Onygenaceae</taxon>
        <taxon>Coccidioides</taxon>
    </lineage>
</organism>
<comment type="subcellular location">
    <subcellularLocation>
        <location evidence="1">Cytoplasm</location>
        <location evidence="1">Cytoskeleton</location>
    </subcellularLocation>
</comment>
<dbReference type="PROSITE" id="PS00749">
    <property type="entry name" value="F_ACTIN_CAPPING_A_2"/>
    <property type="match status" value="1"/>
</dbReference>
<dbReference type="GO" id="GO:0051015">
    <property type="term" value="F:actin filament binding"/>
    <property type="evidence" value="ECO:0007669"/>
    <property type="project" value="TreeGrafter"/>
</dbReference>
<dbReference type="AlphaFoldDB" id="A0A0J6Y3Y7"/>
<evidence type="ECO:0000256" key="4">
    <source>
        <dbReference type="ARBA" id="ARBA00022467"/>
    </source>
</evidence>
<accession>A0A0J6Y3Y7</accession>
<dbReference type="SUPFAM" id="SSF90096">
    <property type="entry name" value="Subunits of heterodimeric actin filament capping protein Capz"/>
    <property type="match status" value="1"/>
</dbReference>
<dbReference type="Proteomes" id="UP000054565">
    <property type="component" value="Unassembled WGS sequence"/>
</dbReference>
<dbReference type="EMBL" id="DS028093">
    <property type="protein sequence ID" value="KMP01348.1"/>
    <property type="molecule type" value="Genomic_DNA"/>
</dbReference>
<keyword evidence="6" id="KW-0963">Cytoplasm</keyword>
<name>A0A0J6Y3Y7_COCIT</name>